<comment type="caution">
    <text evidence="1">The sequence shown here is derived from an EMBL/GenBank/DDBJ whole genome shotgun (WGS) entry which is preliminary data.</text>
</comment>
<sequence>MNTKNLNTKELDTVIAALGECYRRLRAAKMTAKELSQDGFTLMFKSAYDSMAKRI</sequence>
<dbReference type="EMBL" id="AMZO01000016">
    <property type="protein sequence ID" value="ELR65585.1"/>
    <property type="molecule type" value="Genomic_DNA"/>
</dbReference>
<gene>
    <name evidence="1" type="ORF">C942_00668</name>
</gene>
<dbReference type="PATRIC" id="fig|1056511.3.peg.2157"/>
<reference evidence="1 2" key="1">
    <citation type="submission" date="2012-12" db="EMBL/GenBank/DDBJ databases">
        <title>Genome Assembly of Photobacterium sp. AK15.</title>
        <authorList>
            <person name="Khatri I."/>
            <person name="Vaidya B."/>
            <person name="Srinivas T.N.R."/>
            <person name="Subramanian S."/>
            <person name="Pinnaka A."/>
        </authorList>
    </citation>
    <scope>NUCLEOTIDE SEQUENCE [LARGE SCALE GENOMIC DNA]</scope>
    <source>
        <strain evidence="1 2">AK15</strain>
    </source>
</reference>
<evidence type="ECO:0000313" key="2">
    <source>
        <dbReference type="Proteomes" id="UP000011134"/>
    </source>
</evidence>
<name>L8J9N1_9GAMM</name>
<protein>
    <submittedName>
        <fullName evidence="1">Uncharacterized protein</fullName>
    </submittedName>
</protein>
<proteinExistence type="predicted"/>
<dbReference type="AlphaFoldDB" id="L8J9N1"/>
<accession>L8J9N1</accession>
<evidence type="ECO:0000313" key="1">
    <source>
        <dbReference type="EMBL" id="ELR65585.1"/>
    </source>
</evidence>
<keyword evidence="2" id="KW-1185">Reference proteome</keyword>
<dbReference type="RefSeq" id="WP_007465441.1">
    <property type="nucleotide sequence ID" value="NZ_AMZO01000016.1"/>
</dbReference>
<organism evidence="1 2">
    <name type="scientific">Photobacterium marinum</name>
    <dbReference type="NCBI Taxonomy" id="1056511"/>
    <lineage>
        <taxon>Bacteria</taxon>
        <taxon>Pseudomonadati</taxon>
        <taxon>Pseudomonadota</taxon>
        <taxon>Gammaproteobacteria</taxon>
        <taxon>Vibrionales</taxon>
        <taxon>Vibrionaceae</taxon>
        <taxon>Photobacterium</taxon>
    </lineage>
</organism>
<dbReference type="Proteomes" id="UP000011134">
    <property type="component" value="Unassembled WGS sequence"/>
</dbReference>